<proteinExistence type="predicted"/>
<keyword evidence="4" id="KW-1185">Reference proteome</keyword>
<name>A0A834VDQ7_SARSC</name>
<feature type="transmembrane region" description="Helical" evidence="1">
    <location>
        <begin position="93"/>
        <end position="112"/>
    </location>
</feature>
<protein>
    <submittedName>
        <fullName evidence="2 3">Uncharacterized protein</fullName>
    </submittedName>
</protein>
<evidence type="ECO:0000313" key="4">
    <source>
        <dbReference type="Proteomes" id="UP000070412"/>
    </source>
</evidence>
<dbReference type="EnsemblMetazoa" id="SSS_7916s_mrna">
    <property type="protein sequence ID" value="KAF7491805.1"/>
    <property type="gene ID" value="SSS_7916"/>
</dbReference>
<dbReference type="Proteomes" id="UP000070412">
    <property type="component" value="Unassembled WGS sequence"/>
</dbReference>
<evidence type="ECO:0000313" key="2">
    <source>
        <dbReference type="EMBL" id="KAF7491805.1"/>
    </source>
</evidence>
<gene>
    <name evidence="2" type="ORF">SSS_7916</name>
</gene>
<feature type="transmembrane region" description="Helical" evidence="1">
    <location>
        <begin position="227"/>
        <end position="245"/>
    </location>
</feature>
<feature type="transmembrane region" description="Helical" evidence="1">
    <location>
        <begin position="124"/>
        <end position="147"/>
    </location>
</feature>
<evidence type="ECO:0000256" key="1">
    <source>
        <dbReference type="SAM" id="Phobius"/>
    </source>
</evidence>
<dbReference type="EMBL" id="WVUK01000058">
    <property type="protein sequence ID" value="KAF7491805.1"/>
    <property type="molecule type" value="Genomic_DNA"/>
</dbReference>
<sequence length="271" mass="31659">MRNSILKFHRFRSIFLKDSEIVRRDRKSSTQIMDRFTEIGESTKLLISKHHKDPKNLYPFWPTQKSSMLVINDYEKIIRDYDSNRKWVWNNQMTILGCLNIASNLWICYKIRRYLNLHSTMKGFFHTLIPSTVFSVFGGIFGHLHFVSRNLIKDQNKNPSLSIAKSGALHWSTSTLYPSIFLGISSIYIALRSNTFIIPDDLGLSRESRRYILKKISKPLFEKNKSSLILISIANIIAACLLATMEYGEIREIFLNELILYESRMKSNQNH</sequence>
<keyword evidence="1" id="KW-1133">Transmembrane helix</keyword>
<feature type="transmembrane region" description="Helical" evidence="1">
    <location>
        <begin position="168"/>
        <end position="191"/>
    </location>
</feature>
<keyword evidence="1" id="KW-0812">Transmembrane</keyword>
<organism evidence="2">
    <name type="scientific">Sarcoptes scabiei</name>
    <name type="common">Itch mite</name>
    <name type="synonym">Acarus scabiei</name>
    <dbReference type="NCBI Taxonomy" id="52283"/>
    <lineage>
        <taxon>Eukaryota</taxon>
        <taxon>Metazoa</taxon>
        <taxon>Ecdysozoa</taxon>
        <taxon>Arthropoda</taxon>
        <taxon>Chelicerata</taxon>
        <taxon>Arachnida</taxon>
        <taxon>Acari</taxon>
        <taxon>Acariformes</taxon>
        <taxon>Sarcoptiformes</taxon>
        <taxon>Astigmata</taxon>
        <taxon>Psoroptidia</taxon>
        <taxon>Sarcoptoidea</taxon>
        <taxon>Sarcoptidae</taxon>
        <taxon>Sarcoptinae</taxon>
        <taxon>Sarcoptes</taxon>
    </lineage>
</organism>
<evidence type="ECO:0000313" key="3">
    <source>
        <dbReference type="EnsemblMetazoa" id="KAF7491805.1"/>
    </source>
</evidence>
<keyword evidence="1" id="KW-0472">Membrane</keyword>
<reference evidence="2" key="2">
    <citation type="submission" date="2020-01" db="EMBL/GenBank/DDBJ databases">
        <authorList>
            <person name="Korhonen P.K.K."/>
            <person name="Guangxu M.G."/>
            <person name="Wang T.W."/>
            <person name="Stroehlein A.J.S."/>
            <person name="Young N.D."/>
            <person name="Ang C.-S.A."/>
            <person name="Fernando D.W.F."/>
            <person name="Lu H.L."/>
            <person name="Taylor S.T."/>
            <person name="Ehtesham M.E.M."/>
            <person name="Najaraj S.H.N."/>
            <person name="Harsha G.H.G."/>
            <person name="Madugundu A.M."/>
            <person name="Renuse S.R."/>
            <person name="Holt D.H."/>
            <person name="Pandey A.P."/>
            <person name="Papenfuss A.P."/>
            <person name="Gasser R.B.G."/>
            <person name="Fischer K.F."/>
        </authorList>
    </citation>
    <scope>NUCLEOTIDE SEQUENCE</scope>
    <source>
        <strain evidence="2">SSS_KF_BRIS2020</strain>
    </source>
</reference>
<accession>A0A834VDQ7</accession>
<dbReference type="AlphaFoldDB" id="A0A834VDQ7"/>
<reference evidence="3" key="3">
    <citation type="submission" date="2022-06" db="UniProtKB">
        <authorList>
            <consortium name="EnsemblMetazoa"/>
        </authorList>
    </citation>
    <scope>IDENTIFICATION</scope>
</reference>
<reference evidence="4" key="1">
    <citation type="journal article" date="2020" name="PLoS Negl. Trop. Dis.">
        <title>High-quality nuclear genome for Sarcoptes scabiei-A critical resource for a neglected parasite.</title>
        <authorList>
            <person name="Korhonen P.K."/>
            <person name="Gasser R.B."/>
            <person name="Ma G."/>
            <person name="Wang T."/>
            <person name="Stroehlein A.J."/>
            <person name="Young N.D."/>
            <person name="Ang C.S."/>
            <person name="Fernando D.D."/>
            <person name="Lu H.C."/>
            <person name="Taylor S."/>
            <person name="Reynolds S.L."/>
            <person name="Mofiz E."/>
            <person name="Najaraj S.H."/>
            <person name="Gowda H."/>
            <person name="Madugundu A."/>
            <person name="Renuse S."/>
            <person name="Holt D."/>
            <person name="Pandey A."/>
            <person name="Papenfuss A.T."/>
            <person name="Fischer K."/>
        </authorList>
    </citation>
    <scope>NUCLEOTIDE SEQUENCE [LARGE SCALE GENOMIC DNA]</scope>
</reference>